<name>A0AAE3D3S0_9HYPH</name>
<evidence type="ECO:0000313" key="2">
    <source>
        <dbReference type="EMBL" id="MBW8640131.1"/>
    </source>
</evidence>
<accession>A0AAE3D3S0</accession>
<comment type="caution">
    <text evidence="2">The sequence shown here is derived from an EMBL/GenBank/DDBJ whole genome shotgun (WGS) entry which is preliminary data.</text>
</comment>
<sequence length="182" mass="18862">MVSLQSVRGFALVSLMALVAGCNTSGNTGGAGAIDEKLGAKVVQGGCPSVQLRDGTAYIRRYARGGEDDPQKIVYQASITDTTRQCSITGSQMNITVVAAGHVAAGPAGGAGVVKMPIRVAVVENGTNNVIYSELTQFETSLPEGAPTAQFLFNDSNINIPISASRSVRVFVGFDEGPPKRS</sequence>
<keyword evidence="1" id="KW-0732">Signal</keyword>
<dbReference type="EMBL" id="JAICBX010000005">
    <property type="protein sequence ID" value="MBW8640131.1"/>
    <property type="molecule type" value="Genomic_DNA"/>
</dbReference>
<reference evidence="2" key="1">
    <citation type="submission" date="2021-08" db="EMBL/GenBank/DDBJ databases">
        <title>Hoeflea bacterium WL0058 sp. nov., isolated from the sediment.</title>
        <authorList>
            <person name="Wang L."/>
            <person name="Zhang D."/>
        </authorList>
    </citation>
    <scope>NUCLEOTIDE SEQUENCE</scope>
    <source>
        <strain evidence="2">WL0058</strain>
    </source>
</reference>
<protein>
    <recommendedName>
        <fullName evidence="4">Lipoprotein</fullName>
    </recommendedName>
</protein>
<dbReference type="Proteomes" id="UP001196509">
    <property type="component" value="Unassembled WGS sequence"/>
</dbReference>
<gene>
    <name evidence="2" type="ORF">K1W69_23250</name>
</gene>
<evidence type="ECO:0000256" key="1">
    <source>
        <dbReference type="SAM" id="SignalP"/>
    </source>
</evidence>
<proteinExistence type="predicted"/>
<organism evidence="2 3">
    <name type="scientific">Flavimaribacter sediminis</name>
    <dbReference type="NCBI Taxonomy" id="2865987"/>
    <lineage>
        <taxon>Bacteria</taxon>
        <taxon>Pseudomonadati</taxon>
        <taxon>Pseudomonadota</taxon>
        <taxon>Alphaproteobacteria</taxon>
        <taxon>Hyphomicrobiales</taxon>
        <taxon>Rhizobiaceae</taxon>
        <taxon>Flavimaribacter</taxon>
    </lineage>
</organism>
<feature type="chain" id="PRO_5041963957" description="Lipoprotein" evidence="1">
    <location>
        <begin position="20"/>
        <end position="182"/>
    </location>
</feature>
<dbReference type="AlphaFoldDB" id="A0AAE3D3S0"/>
<evidence type="ECO:0000313" key="3">
    <source>
        <dbReference type="Proteomes" id="UP001196509"/>
    </source>
</evidence>
<keyword evidence="3" id="KW-1185">Reference proteome</keyword>
<evidence type="ECO:0008006" key="4">
    <source>
        <dbReference type="Google" id="ProtNLM"/>
    </source>
</evidence>
<feature type="signal peptide" evidence="1">
    <location>
        <begin position="1"/>
        <end position="19"/>
    </location>
</feature>